<reference evidence="3 4" key="1">
    <citation type="submission" date="2019-12" db="EMBL/GenBank/DDBJ databases">
        <authorList>
            <person name="Floudas D."/>
            <person name="Bentzer J."/>
            <person name="Ahren D."/>
            <person name="Johansson T."/>
            <person name="Persson P."/>
            <person name="Tunlid A."/>
        </authorList>
    </citation>
    <scope>NUCLEOTIDE SEQUENCE [LARGE SCALE GENOMIC DNA]</scope>
    <source>
        <strain evidence="3 4">CBS 102.39</strain>
    </source>
</reference>
<dbReference type="InterPro" id="IPR050546">
    <property type="entry name" value="Glycosyl_Hydrlase_16"/>
</dbReference>
<gene>
    <name evidence="3" type="ORF">D9613_009036</name>
</gene>
<evidence type="ECO:0000313" key="3">
    <source>
        <dbReference type="EMBL" id="KAF4622282.1"/>
    </source>
</evidence>
<dbReference type="EMBL" id="JAACJL010000002">
    <property type="protein sequence ID" value="KAF4622282.1"/>
    <property type="molecule type" value="Genomic_DNA"/>
</dbReference>
<feature type="signal peptide" evidence="1">
    <location>
        <begin position="1"/>
        <end position="21"/>
    </location>
</feature>
<dbReference type="SUPFAM" id="SSF49899">
    <property type="entry name" value="Concanavalin A-like lectins/glucanases"/>
    <property type="match status" value="1"/>
</dbReference>
<dbReference type="InterPro" id="IPR013320">
    <property type="entry name" value="ConA-like_dom_sf"/>
</dbReference>
<evidence type="ECO:0000256" key="1">
    <source>
        <dbReference type="SAM" id="SignalP"/>
    </source>
</evidence>
<name>A0A8H4R5U3_9AGAR</name>
<organism evidence="3 4">
    <name type="scientific">Agrocybe pediades</name>
    <dbReference type="NCBI Taxonomy" id="84607"/>
    <lineage>
        <taxon>Eukaryota</taxon>
        <taxon>Fungi</taxon>
        <taxon>Dikarya</taxon>
        <taxon>Basidiomycota</taxon>
        <taxon>Agaricomycotina</taxon>
        <taxon>Agaricomycetes</taxon>
        <taxon>Agaricomycetidae</taxon>
        <taxon>Agaricales</taxon>
        <taxon>Agaricineae</taxon>
        <taxon>Strophariaceae</taxon>
        <taxon>Agrocybe</taxon>
    </lineage>
</organism>
<dbReference type="Pfam" id="PF26113">
    <property type="entry name" value="GH16_XgeA"/>
    <property type="match status" value="1"/>
</dbReference>
<dbReference type="CDD" id="cd02181">
    <property type="entry name" value="GH16_fungal_Lam16A_glucanase"/>
    <property type="match status" value="1"/>
</dbReference>
<sequence length="323" mass="35595">MVFSACLATFLVLGLVPSSLGAQYLLKENIIGSGFYDHFDWEAVDDPSHGRVTYVDMQTSIEQNLTYGHHDTFILRTDFQSVLQPDGPGRNSVRIRSKNTYTTHVAIFEMRHMPQGCGTWPAIRETKESDKPAGGLVDILEGVNDQAPDTVTLHTIEGCTMPANRSQTGITRQLDCNVAVNSNAGCGVSLTEPANYGPDFNANGGGWYAIERAADHISIWFWPRSDRRVPHQVKSGGVLVNPKEWGTPSAFFPNTSCDMTKFFEEHNIIINLTLCGDWAGSAYSSTDCPSTCIDHVNNDPAAFKDAYFDFAAVRVYEPLVSDK</sequence>
<dbReference type="GO" id="GO:0009251">
    <property type="term" value="P:glucan catabolic process"/>
    <property type="evidence" value="ECO:0007669"/>
    <property type="project" value="TreeGrafter"/>
</dbReference>
<keyword evidence="4" id="KW-1185">Reference proteome</keyword>
<protein>
    <recommendedName>
        <fullName evidence="2">GH16 domain-containing protein</fullName>
    </recommendedName>
</protein>
<evidence type="ECO:0000259" key="2">
    <source>
        <dbReference type="PROSITE" id="PS51762"/>
    </source>
</evidence>
<keyword evidence="1" id="KW-0732">Signal</keyword>
<accession>A0A8H4R5U3</accession>
<dbReference type="Proteomes" id="UP000521872">
    <property type="component" value="Unassembled WGS sequence"/>
</dbReference>
<evidence type="ECO:0000313" key="4">
    <source>
        <dbReference type="Proteomes" id="UP000521872"/>
    </source>
</evidence>
<dbReference type="GO" id="GO:0004553">
    <property type="term" value="F:hydrolase activity, hydrolyzing O-glycosyl compounds"/>
    <property type="evidence" value="ECO:0007669"/>
    <property type="project" value="InterPro"/>
</dbReference>
<dbReference type="PROSITE" id="PS51762">
    <property type="entry name" value="GH16_2"/>
    <property type="match status" value="1"/>
</dbReference>
<feature type="domain" description="GH16" evidence="2">
    <location>
        <begin position="39"/>
        <end position="304"/>
    </location>
</feature>
<dbReference type="Gene3D" id="2.60.120.200">
    <property type="match status" value="1"/>
</dbReference>
<dbReference type="AlphaFoldDB" id="A0A8H4R5U3"/>
<dbReference type="InterPro" id="IPR000757">
    <property type="entry name" value="Beta-glucanase-like"/>
</dbReference>
<comment type="caution">
    <text evidence="3">The sequence shown here is derived from an EMBL/GenBank/DDBJ whole genome shotgun (WGS) entry which is preliminary data.</text>
</comment>
<dbReference type="PANTHER" id="PTHR10963">
    <property type="entry name" value="GLYCOSYL HYDROLASE-RELATED"/>
    <property type="match status" value="1"/>
</dbReference>
<proteinExistence type="predicted"/>
<dbReference type="PANTHER" id="PTHR10963:SF24">
    <property type="entry name" value="GLYCOSIDASE C21B10.07-RELATED"/>
    <property type="match status" value="1"/>
</dbReference>
<feature type="chain" id="PRO_5034634218" description="GH16 domain-containing protein" evidence="1">
    <location>
        <begin position="22"/>
        <end position="323"/>
    </location>
</feature>